<keyword evidence="3" id="KW-0378">Hydrolase</keyword>
<protein>
    <submittedName>
        <fullName evidence="3">SGNH hydrolase</fullName>
    </submittedName>
</protein>
<dbReference type="AlphaFoldDB" id="A0A2I1CR68"/>
<dbReference type="GO" id="GO:0006629">
    <property type="term" value="P:lipid metabolic process"/>
    <property type="evidence" value="ECO:0007669"/>
    <property type="project" value="TreeGrafter"/>
</dbReference>
<sequence length="625" mass="70792">MPSVSATLSTLLLALLPAAYSSPLVPRLEVKDYYPQIKRLAAIGDSYSAGIGAGKQRSEAGSGECYRYDQSYPSLLNQDGRLGGSDGHEFTYLSCSGDESPQILEQAKKLDGEYDLITISAGGNDLGFSEIVQSCIYRAMFWKDCEKPLKQAEKVLESKEFEKNIKALLKESKKHLSRDGQMYYTGYGKFFNADTTQCNNVDWTLVPDFKGTRLDQKLRERTNKIVNALNEKLTGWVDEAGGKFVNYDKYTDGWLQRFCDEGVTERSPWIDFKDDAWNQMWFQMRFAIDDLKKWALGMRKKRGIKTSDDLDDYKPEEGNFSDIDKRGLPVEILKVFHPTPVLNTFISNLIVLMVAERQARTENPDISLEKIALEVQEGTCKLDSDDQEEDKVKCNSEDRRAIKNSEFMDHIYNLCEEVESRLKRKDDWPYLLHAQSYGPLVELNIKKEKSDAKLPDKEKCKTYLKKTLDDCRKGKEWKKGGSIVHDGIKYESAIRVNDHLWCENAGPDLSDNVQLELSEYKKAAENFCGQGVSRKVGKEVKELTTLLPSLNSKINLSINMGDSQGGCLGPKEYKPSKEECVEKFMKIVGNCKEKDGKSYGAGGTFDTPTGCVDYRAVGLWKQTIR</sequence>
<dbReference type="Pfam" id="PF13472">
    <property type="entry name" value="Lipase_GDSL_2"/>
    <property type="match status" value="1"/>
</dbReference>
<comment type="caution">
    <text evidence="3">The sequence shown here is derived from an EMBL/GenBank/DDBJ whole genome shotgun (WGS) entry which is preliminary data.</text>
</comment>
<dbReference type="PANTHER" id="PTHR37981:SF1">
    <property type="entry name" value="SGNH HYDROLASE-TYPE ESTERASE DOMAIN-CONTAINING PROTEIN"/>
    <property type="match status" value="1"/>
</dbReference>
<evidence type="ECO:0000259" key="2">
    <source>
        <dbReference type="Pfam" id="PF13472"/>
    </source>
</evidence>
<dbReference type="CDD" id="cd01823">
    <property type="entry name" value="SEST_like"/>
    <property type="match status" value="1"/>
</dbReference>
<dbReference type="PANTHER" id="PTHR37981">
    <property type="entry name" value="LIPASE 2"/>
    <property type="match status" value="1"/>
</dbReference>
<evidence type="ECO:0000256" key="1">
    <source>
        <dbReference type="SAM" id="SignalP"/>
    </source>
</evidence>
<feature type="domain" description="SGNH hydrolase-type esterase" evidence="2">
    <location>
        <begin position="42"/>
        <end position="249"/>
    </location>
</feature>
<dbReference type="InterPro" id="IPR013830">
    <property type="entry name" value="SGNH_hydro"/>
</dbReference>
<feature type="signal peptide" evidence="1">
    <location>
        <begin position="1"/>
        <end position="21"/>
    </location>
</feature>
<reference evidence="3" key="1">
    <citation type="submission" date="2016-12" db="EMBL/GenBank/DDBJ databases">
        <title>The genomes of Aspergillus section Nigri reveals drivers in fungal speciation.</title>
        <authorList>
            <consortium name="DOE Joint Genome Institute"/>
            <person name="Vesth T.C."/>
            <person name="Nybo J."/>
            <person name="Theobald S."/>
            <person name="Brandl J."/>
            <person name="Frisvad J.C."/>
            <person name="Nielsen K.F."/>
            <person name="Lyhne E.K."/>
            <person name="Kogle M.E."/>
            <person name="Kuo A."/>
            <person name="Riley R."/>
            <person name="Clum A."/>
            <person name="Nolan M."/>
            <person name="Lipzen A."/>
            <person name="Salamov A."/>
            <person name="Henrissat B."/>
            <person name="Wiebenga A."/>
            <person name="De vries R.P."/>
            <person name="Grigoriev I.V."/>
            <person name="Mortensen U.H."/>
            <person name="Andersen M.R."/>
            <person name="Baker S.E."/>
        </authorList>
    </citation>
    <scope>NUCLEOTIDE SEQUENCE</scope>
    <source>
        <strain evidence="3">IBT 28561</strain>
    </source>
</reference>
<dbReference type="Gene3D" id="3.40.50.1110">
    <property type="entry name" value="SGNH hydrolase"/>
    <property type="match status" value="1"/>
</dbReference>
<gene>
    <name evidence="3" type="ORF">P168DRAFT_79651</name>
</gene>
<evidence type="ECO:0000313" key="3">
    <source>
        <dbReference type="EMBL" id="PKY00114.1"/>
    </source>
</evidence>
<dbReference type="Proteomes" id="UP000234254">
    <property type="component" value="Unassembled WGS sequence"/>
</dbReference>
<dbReference type="OrthoDB" id="1896086at2759"/>
<evidence type="ECO:0000313" key="4">
    <source>
        <dbReference type="Proteomes" id="UP000234254"/>
    </source>
</evidence>
<dbReference type="VEuPathDB" id="FungiDB:P168DRAFT_79651"/>
<dbReference type="GO" id="GO:0016788">
    <property type="term" value="F:hydrolase activity, acting on ester bonds"/>
    <property type="evidence" value="ECO:0007669"/>
    <property type="project" value="InterPro"/>
</dbReference>
<keyword evidence="4" id="KW-1185">Reference proteome</keyword>
<proteinExistence type="predicted"/>
<name>A0A2I1CR68_ASPC2</name>
<organism evidence="3 4">
    <name type="scientific">Aspergillus campestris (strain IBT 28561)</name>
    <dbReference type="NCBI Taxonomy" id="1392248"/>
    <lineage>
        <taxon>Eukaryota</taxon>
        <taxon>Fungi</taxon>
        <taxon>Dikarya</taxon>
        <taxon>Ascomycota</taxon>
        <taxon>Pezizomycotina</taxon>
        <taxon>Eurotiomycetes</taxon>
        <taxon>Eurotiomycetidae</taxon>
        <taxon>Eurotiales</taxon>
        <taxon>Aspergillaceae</taxon>
        <taxon>Aspergillus</taxon>
        <taxon>Aspergillus subgen. Circumdati</taxon>
    </lineage>
</organism>
<dbReference type="SUPFAM" id="SSF52266">
    <property type="entry name" value="SGNH hydrolase"/>
    <property type="match status" value="1"/>
</dbReference>
<dbReference type="InterPro" id="IPR036514">
    <property type="entry name" value="SGNH_hydro_sf"/>
</dbReference>
<dbReference type="EMBL" id="MSFM01000016">
    <property type="protein sequence ID" value="PKY00114.1"/>
    <property type="molecule type" value="Genomic_DNA"/>
</dbReference>
<dbReference type="RefSeq" id="XP_024688708.1">
    <property type="nucleotide sequence ID" value="XM_024842150.1"/>
</dbReference>
<keyword evidence="1" id="KW-0732">Signal</keyword>
<dbReference type="GeneID" id="36549679"/>
<dbReference type="InterPro" id="IPR037460">
    <property type="entry name" value="SEST-like"/>
</dbReference>
<feature type="chain" id="PRO_5014151598" evidence="1">
    <location>
        <begin position="22"/>
        <end position="625"/>
    </location>
</feature>
<accession>A0A2I1CR68</accession>